<sequence length="275" mass="31257">MIVDDKAAVEGGVLIVERQILARLRNRRFFSLYELNEAIADLLEELNTQGFQKREGTRRSVFEAVDKPAMHPLPVNAYEYGEWKRLKVQMNYHVRVLDAYYSVPYDLVGQILDVRFTRTTVEIFSEGVRIASHRRCERKGQYQTVFEHMPSSHQAQASWTPTRILAWAQTIGPSTQVVCETIMAQRHYPEQGFNQCRGIFNLASKVYSPERVEAACERAIAIRSPLYKSVVSILKNGLDAVALTPPAGPPPIEHQNIRGAEYYKELAGAKENVTC</sequence>
<keyword evidence="3" id="KW-1185">Reference proteome</keyword>
<dbReference type="Pfam" id="PF22483">
    <property type="entry name" value="Mu-transpos_C_2"/>
    <property type="match status" value="1"/>
</dbReference>
<protein>
    <recommendedName>
        <fullName evidence="1">Transposase for insertion sequence element IS21-like C-terminal domain-containing protein</fullName>
    </recommendedName>
</protein>
<dbReference type="EMBL" id="JBFSHR010000087">
    <property type="protein sequence ID" value="MEX6430812.1"/>
    <property type="molecule type" value="Genomic_DNA"/>
</dbReference>
<name>A0ABV3Y5H5_9ACTN</name>
<evidence type="ECO:0000259" key="1">
    <source>
        <dbReference type="Pfam" id="PF22483"/>
    </source>
</evidence>
<organism evidence="2 3">
    <name type="scientific">Ferrimicrobium acidiphilum</name>
    <dbReference type="NCBI Taxonomy" id="121039"/>
    <lineage>
        <taxon>Bacteria</taxon>
        <taxon>Bacillati</taxon>
        <taxon>Actinomycetota</taxon>
        <taxon>Acidimicrobiia</taxon>
        <taxon>Acidimicrobiales</taxon>
        <taxon>Acidimicrobiaceae</taxon>
        <taxon>Ferrimicrobium</taxon>
    </lineage>
</organism>
<dbReference type="PANTHER" id="PTHR35004:SF8">
    <property type="entry name" value="TRANSPOSASE RV3428C-RELATED"/>
    <property type="match status" value="1"/>
</dbReference>
<proteinExistence type="predicted"/>
<evidence type="ECO:0000313" key="3">
    <source>
        <dbReference type="Proteomes" id="UP001560267"/>
    </source>
</evidence>
<gene>
    <name evidence="2" type="ORF">AB6A68_13350</name>
</gene>
<dbReference type="InterPro" id="IPR054353">
    <property type="entry name" value="IstA-like_C"/>
</dbReference>
<accession>A0ABV3Y5H5</accession>
<dbReference type="Proteomes" id="UP001560267">
    <property type="component" value="Unassembled WGS sequence"/>
</dbReference>
<evidence type="ECO:0000313" key="2">
    <source>
        <dbReference type="EMBL" id="MEX6430812.1"/>
    </source>
</evidence>
<dbReference type="PANTHER" id="PTHR35004">
    <property type="entry name" value="TRANSPOSASE RV3428C-RELATED"/>
    <property type="match status" value="1"/>
</dbReference>
<comment type="caution">
    <text evidence="2">The sequence shown here is derived from an EMBL/GenBank/DDBJ whole genome shotgun (WGS) entry which is preliminary data.</text>
</comment>
<feature type="domain" description="Transposase for insertion sequence element IS21-like C-terminal" evidence="1">
    <location>
        <begin position="73"/>
        <end position="144"/>
    </location>
</feature>
<reference evidence="2 3" key="1">
    <citation type="submission" date="2024-07" db="EMBL/GenBank/DDBJ databases">
        <title>Draft Genome Sequence of Ferrimicrobium acidiphilum Strain YE2023, Isolated from a Pulp of Bioleach Reactor.</title>
        <authorList>
            <person name="Elkina Y.A."/>
            <person name="Bulaeva A.G."/>
            <person name="Beletsky A.V."/>
            <person name="Mardanov A.V."/>
        </authorList>
    </citation>
    <scope>NUCLEOTIDE SEQUENCE [LARGE SCALE GENOMIC DNA]</scope>
    <source>
        <strain evidence="2 3">YE2023</strain>
    </source>
</reference>
<dbReference type="RefSeq" id="WP_369084956.1">
    <property type="nucleotide sequence ID" value="NZ_JBFSHR010000087.1"/>
</dbReference>